<sequence>MGRMRDSARKLSHSPESPQNRHWKRPPSSPKSLQVIARLKEAGKEAHLKAKNTKTCYKGHVNRGRQWLAQHFSTTSTEKHPPTPDDVGEEDMYADPLFPHAFDRVPNGCSDKALALFLTYKGFDQKRSKGTVEGIRAAFKDLWDNVSSDGDRYRGRWRFNQLDPKWEGNPADSAEVDDIMSSLKHMVSSEDSDRKHSLPMSKDFMDRMLSWSMEACPTLDAALNALRHILNGTPPSDAGLQMDLVERALVTRHLEQIAFDATAWVLWTRCFELVKLRRRHIMVSDSAAVNHVLKKCLAGETLVLSDQSVSFDIHLRNRKGWQRRVDKGQSEADLRGNHYMIFPQPALPGSDCFLWLLVWMRWLEAFHYERAMEPDDCVFPAMGANGIVQPREQLSHDAVQKWINEATTGAGIMGSFSTHCFRRGGAQYRFMFAPVGERWPLSKIRWWGGWAEQERRDTLIRYLLDELHNYESDYSDALAPTQRNTNESLMEEGTLVRPVSTEEMRSFHTSVVTNVRGLTAGLDGVTNVIRDLTNVVRESHRPTATTTTTALAPLATPTRPSTLTIKIPARRPGTVGPMALPVPANAGTGTGPLLPRQSTSARMGLEPAPVGDLDAPPRHSKIGAHRRASRPIPKPGLVIPDVPVLGADRTRRPRKESWRDIVKHWVSGDPELGLDTPLSQWPPTWTQGNNRVFAVKYYERSVIALEYLNTYGSDEARFLAAYPQAERGHTALLHAIYSARRERGDTSARPRRNGKSTSPEVE</sequence>
<dbReference type="GO" id="GO:0006310">
    <property type="term" value="P:DNA recombination"/>
    <property type="evidence" value="ECO:0007669"/>
    <property type="project" value="UniProtKB-KW"/>
</dbReference>
<dbReference type="SUPFAM" id="SSF56349">
    <property type="entry name" value="DNA breaking-rejoining enzymes"/>
    <property type="match status" value="1"/>
</dbReference>
<evidence type="ECO:0000313" key="4">
    <source>
        <dbReference type="Proteomes" id="UP001194468"/>
    </source>
</evidence>
<dbReference type="Gene3D" id="1.10.443.10">
    <property type="entry name" value="Intergrase catalytic core"/>
    <property type="match status" value="1"/>
</dbReference>
<dbReference type="GO" id="GO:0015074">
    <property type="term" value="P:DNA integration"/>
    <property type="evidence" value="ECO:0007669"/>
    <property type="project" value="InterPro"/>
</dbReference>
<dbReference type="InterPro" id="IPR013762">
    <property type="entry name" value="Integrase-like_cat_sf"/>
</dbReference>
<dbReference type="InterPro" id="IPR011010">
    <property type="entry name" value="DNA_brk_join_enz"/>
</dbReference>
<dbReference type="Proteomes" id="UP001194468">
    <property type="component" value="Unassembled WGS sequence"/>
</dbReference>
<evidence type="ECO:0000256" key="1">
    <source>
        <dbReference type="ARBA" id="ARBA00023172"/>
    </source>
</evidence>
<name>A0AAD4BS07_BOLED</name>
<organism evidence="3 4">
    <name type="scientific">Boletus edulis BED1</name>
    <dbReference type="NCBI Taxonomy" id="1328754"/>
    <lineage>
        <taxon>Eukaryota</taxon>
        <taxon>Fungi</taxon>
        <taxon>Dikarya</taxon>
        <taxon>Basidiomycota</taxon>
        <taxon>Agaricomycotina</taxon>
        <taxon>Agaricomycetes</taxon>
        <taxon>Agaricomycetidae</taxon>
        <taxon>Boletales</taxon>
        <taxon>Boletineae</taxon>
        <taxon>Boletaceae</taxon>
        <taxon>Boletoideae</taxon>
        <taxon>Boletus</taxon>
    </lineage>
</organism>
<dbReference type="GO" id="GO:0003677">
    <property type="term" value="F:DNA binding"/>
    <property type="evidence" value="ECO:0007669"/>
    <property type="project" value="InterPro"/>
</dbReference>
<gene>
    <name evidence="3" type="ORF">L210DRAFT_3646642</name>
</gene>
<accession>A0AAD4BS07</accession>
<keyword evidence="1" id="KW-0233">DNA recombination</keyword>
<protein>
    <submittedName>
        <fullName evidence="3">Uncharacterized protein</fullName>
    </submittedName>
</protein>
<reference evidence="3" key="2">
    <citation type="journal article" date="2020" name="Nat. Commun.">
        <title>Large-scale genome sequencing of mycorrhizal fungi provides insights into the early evolution of symbiotic traits.</title>
        <authorList>
            <person name="Miyauchi S."/>
            <person name="Kiss E."/>
            <person name="Kuo A."/>
            <person name="Drula E."/>
            <person name="Kohler A."/>
            <person name="Sanchez-Garcia M."/>
            <person name="Morin E."/>
            <person name="Andreopoulos B."/>
            <person name="Barry K.W."/>
            <person name="Bonito G."/>
            <person name="Buee M."/>
            <person name="Carver A."/>
            <person name="Chen C."/>
            <person name="Cichocki N."/>
            <person name="Clum A."/>
            <person name="Culley D."/>
            <person name="Crous P.W."/>
            <person name="Fauchery L."/>
            <person name="Girlanda M."/>
            <person name="Hayes R.D."/>
            <person name="Keri Z."/>
            <person name="LaButti K."/>
            <person name="Lipzen A."/>
            <person name="Lombard V."/>
            <person name="Magnuson J."/>
            <person name="Maillard F."/>
            <person name="Murat C."/>
            <person name="Nolan M."/>
            <person name="Ohm R.A."/>
            <person name="Pangilinan J."/>
            <person name="Pereira M.F."/>
            <person name="Perotto S."/>
            <person name="Peter M."/>
            <person name="Pfister S."/>
            <person name="Riley R."/>
            <person name="Sitrit Y."/>
            <person name="Stielow J.B."/>
            <person name="Szollosi G."/>
            <person name="Zifcakova L."/>
            <person name="Stursova M."/>
            <person name="Spatafora J.W."/>
            <person name="Tedersoo L."/>
            <person name="Vaario L.M."/>
            <person name="Yamada A."/>
            <person name="Yan M."/>
            <person name="Wang P."/>
            <person name="Xu J."/>
            <person name="Bruns T."/>
            <person name="Baldrian P."/>
            <person name="Vilgalys R."/>
            <person name="Dunand C."/>
            <person name="Henrissat B."/>
            <person name="Grigoriev I.V."/>
            <person name="Hibbett D."/>
            <person name="Nagy L.G."/>
            <person name="Martin F.M."/>
        </authorList>
    </citation>
    <scope>NUCLEOTIDE SEQUENCE</scope>
    <source>
        <strain evidence="3">BED1</strain>
    </source>
</reference>
<comment type="caution">
    <text evidence="3">The sequence shown here is derived from an EMBL/GenBank/DDBJ whole genome shotgun (WGS) entry which is preliminary data.</text>
</comment>
<feature type="region of interest" description="Disordered" evidence="2">
    <location>
        <begin position="741"/>
        <end position="762"/>
    </location>
</feature>
<proteinExistence type="predicted"/>
<dbReference type="AlphaFoldDB" id="A0AAD4BS07"/>
<dbReference type="EMBL" id="WHUW01000016">
    <property type="protein sequence ID" value="KAF8438341.1"/>
    <property type="molecule type" value="Genomic_DNA"/>
</dbReference>
<keyword evidence="4" id="KW-1185">Reference proteome</keyword>
<reference evidence="3" key="1">
    <citation type="submission" date="2019-10" db="EMBL/GenBank/DDBJ databases">
        <authorList>
            <consortium name="DOE Joint Genome Institute"/>
            <person name="Kuo A."/>
            <person name="Miyauchi S."/>
            <person name="Kiss E."/>
            <person name="Drula E."/>
            <person name="Kohler A."/>
            <person name="Sanchez-Garcia M."/>
            <person name="Andreopoulos B."/>
            <person name="Barry K.W."/>
            <person name="Bonito G."/>
            <person name="Buee M."/>
            <person name="Carver A."/>
            <person name="Chen C."/>
            <person name="Cichocki N."/>
            <person name="Clum A."/>
            <person name="Culley D."/>
            <person name="Crous P.W."/>
            <person name="Fauchery L."/>
            <person name="Girlanda M."/>
            <person name="Hayes R."/>
            <person name="Keri Z."/>
            <person name="LaButti K."/>
            <person name="Lipzen A."/>
            <person name="Lombard V."/>
            <person name="Magnuson J."/>
            <person name="Maillard F."/>
            <person name="Morin E."/>
            <person name="Murat C."/>
            <person name="Nolan M."/>
            <person name="Ohm R."/>
            <person name="Pangilinan J."/>
            <person name="Pereira M."/>
            <person name="Perotto S."/>
            <person name="Peter M."/>
            <person name="Riley R."/>
            <person name="Sitrit Y."/>
            <person name="Stielow B."/>
            <person name="Szollosi G."/>
            <person name="Zifcakova L."/>
            <person name="Stursova M."/>
            <person name="Spatafora J.W."/>
            <person name="Tedersoo L."/>
            <person name="Vaario L.-M."/>
            <person name="Yamada A."/>
            <person name="Yan M."/>
            <person name="Wang P."/>
            <person name="Xu J."/>
            <person name="Bruns T."/>
            <person name="Baldrian P."/>
            <person name="Vilgalys R."/>
            <person name="Henrissat B."/>
            <person name="Grigoriev I.V."/>
            <person name="Hibbett D."/>
            <person name="Nagy L.G."/>
            <person name="Martin F.M."/>
        </authorList>
    </citation>
    <scope>NUCLEOTIDE SEQUENCE</scope>
    <source>
        <strain evidence="3">BED1</strain>
    </source>
</reference>
<feature type="region of interest" description="Disordered" evidence="2">
    <location>
        <begin position="1"/>
        <end position="32"/>
    </location>
</feature>
<evidence type="ECO:0000256" key="2">
    <source>
        <dbReference type="SAM" id="MobiDB-lite"/>
    </source>
</evidence>
<evidence type="ECO:0000313" key="3">
    <source>
        <dbReference type="EMBL" id="KAF8438341.1"/>
    </source>
</evidence>